<evidence type="ECO:0000313" key="3">
    <source>
        <dbReference type="Proteomes" id="UP000253999"/>
    </source>
</evidence>
<dbReference type="AlphaFoldDB" id="A0A369Z5N0"/>
<protein>
    <recommendedName>
        <fullName evidence="4">Bacteriophage Lambda NinG protein</fullName>
    </recommendedName>
</protein>
<organism evidence="2 3">
    <name type="scientific">Haemophilus parahaemolyticus</name>
    <dbReference type="NCBI Taxonomy" id="735"/>
    <lineage>
        <taxon>Bacteria</taxon>
        <taxon>Pseudomonadati</taxon>
        <taxon>Pseudomonadota</taxon>
        <taxon>Gammaproteobacteria</taxon>
        <taxon>Pasteurellales</taxon>
        <taxon>Pasteurellaceae</taxon>
        <taxon>Haemophilus</taxon>
    </lineage>
</organism>
<accession>A0A369Z5N0</accession>
<name>A0A369Z5N0_HAEPH</name>
<evidence type="ECO:0000313" key="2">
    <source>
        <dbReference type="EMBL" id="RDE99648.1"/>
    </source>
</evidence>
<dbReference type="Proteomes" id="UP000253999">
    <property type="component" value="Unassembled WGS sequence"/>
</dbReference>
<reference evidence="2 3" key="1">
    <citation type="submission" date="2018-05" db="EMBL/GenBank/DDBJ databases">
        <title>Draft Genome Sequences for a Diverse set of 7 Haemophilus Species.</title>
        <authorList>
            <person name="Nichols M."/>
            <person name="Topaz N."/>
            <person name="Wang X."/>
            <person name="Wang X."/>
            <person name="Boxrud D."/>
        </authorList>
    </citation>
    <scope>NUCLEOTIDE SEQUENCE [LARGE SCALE GENOMIC DNA]</scope>
    <source>
        <strain evidence="2 3">C2010039593</strain>
    </source>
</reference>
<keyword evidence="1" id="KW-0175">Coiled coil</keyword>
<sequence>MQATSTSPFLAHLSPEALQANQAMLARQAKQMARQAKARQNLEQTIRDMEFREKKQKQVKHTQAINIAQAKRKRITRTKADDAFSLCVRLRANCTCERCGEQFPHNAMKHLHCSHNYSREYQQVRFHPDNAFALCKDCHRWFANAKLESTAWKNEMLGEERLRRTFQALQQSPQKISKAEEARIAAYYRIVARYLLTEREKGNTTYLSFKGYEG</sequence>
<comment type="caution">
    <text evidence="2">The sequence shown here is derived from an EMBL/GenBank/DDBJ whole genome shotgun (WGS) entry which is preliminary data.</text>
</comment>
<feature type="coiled-coil region" evidence="1">
    <location>
        <begin position="25"/>
        <end position="52"/>
    </location>
</feature>
<gene>
    <name evidence="2" type="ORF">DPV98_10580</name>
</gene>
<evidence type="ECO:0000256" key="1">
    <source>
        <dbReference type="SAM" id="Coils"/>
    </source>
</evidence>
<dbReference type="RefSeq" id="WP_111313705.1">
    <property type="nucleotide sequence ID" value="NZ_QEQD01000016.1"/>
</dbReference>
<dbReference type="EMBL" id="QEQD01000016">
    <property type="protein sequence ID" value="RDE99648.1"/>
    <property type="molecule type" value="Genomic_DNA"/>
</dbReference>
<evidence type="ECO:0008006" key="4">
    <source>
        <dbReference type="Google" id="ProtNLM"/>
    </source>
</evidence>
<proteinExistence type="predicted"/>